<dbReference type="EMBL" id="MU277192">
    <property type="protein sequence ID" value="KAI0066502.1"/>
    <property type="molecule type" value="Genomic_DNA"/>
</dbReference>
<comment type="caution">
    <text evidence="1">The sequence shown here is derived from an EMBL/GenBank/DDBJ whole genome shotgun (WGS) entry which is preliminary data.</text>
</comment>
<organism evidence="1 2">
    <name type="scientific">Artomyces pyxidatus</name>
    <dbReference type="NCBI Taxonomy" id="48021"/>
    <lineage>
        <taxon>Eukaryota</taxon>
        <taxon>Fungi</taxon>
        <taxon>Dikarya</taxon>
        <taxon>Basidiomycota</taxon>
        <taxon>Agaricomycotina</taxon>
        <taxon>Agaricomycetes</taxon>
        <taxon>Russulales</taxon>
        <taxon>Auriscalpiaceae</taxon>
        <taxon>Artomyces</taxon>
    </lineage>
</organism>
<evidence type="ECO:0000313" key="1">
    <source>
        <dbReference type="EMBL" id="KAI0066502.1"/>
    </source>
</evidence>
<keyword evidence="2" id="KW-1185">Reference proteome</keyword>
<protein>
    <submittedName>
        <fullName evidence="1">Uncharacterized protein</fullName>
    </submittedName>
</protein>
<accession>A0ACB8TDK6</accession>
<name>A0ACB8TDK6_9AGAM</name>
<reference evidence="1" key="2">
    <citation type="journal article" date="2022" name="New Phytol.">
        <title>Evolutionary transition to the ectomycorrhizal habit in the genomes of a hyperdiverse lineage of mushroom-forming fungi.</title>
        <authorList>
            <person name="Looney B."/>
            <person name="Miyauchi S."/>
            <person name="Morin E."/>
            <person name="Drula E."/>
            <person name="Courty P.E."/>
            <person name="Kohler A."/>
            <person name="Kuo A."/>
            <person name="LaButti K."/>
            <person name="Pangilinan J."/>
            <person name="Lipzen A."/>
            <person name="Riley R."/>
            <person name="Andreopoulos W."/>
            <person name="He G."/>
            <person name="Johnson J."/>
            <person name="Nolan M."/>
            <person name="Tritt A."/>
            <person name="Barry K.W."/>
            <person name="Grigoriev I.V."/>
            <person name="Nagy L.G."/>
            <person name="Hibbett D."/>
            <person name="Henrissat B."/>
            <person name="Matheny P.B."/>
            <person name="Labbe J."/>
            <person name="Martin F.M."/>
        </authorList>
    </citation>
    <scope>NUCLEOTIDE SEQUENCE</scope>
    <source>
        <strain evidence="1">HHB10654</strain>
    </source>
</reference>
<reference evidence="1" key="1">
    <citation type="submission" date="2021-03" db="EMBL/GenBank/DDBJ databases">
        <authorList>
            <consortium name="DOE Joint Genome Institute"/>
            <person name="Ahrendt S."/>
            <person name="Looney B.P."/>
            <person name="Miyauchi S."/>
            <person name="Morin E."/>
            <person name="Drula E."/>
            <person name="Courty P.E."/>
            <person name="Chicoki N."/>
            <person name="Fauchery L."/>
            <person name="Kohler A."/>
            <person name="Kuo A."/>
            <person name="Labutti K."/>
            <person name="Pangilinan J."/>
            <person name="Lipzen A."/>
            <person name="Riley R."/>
            <person name="Andreopoulos W."/>
            <person name="He G."/>
            <person name="Johnson J."/>
            <person name="Barry K.W."/>
            <person name="Grigoriev I.V."/>
            <person name="Nagy L."/>
            <person name="Hibbett D."/>
            <person name="Henrissat B."/>
            <person name="Matheny P.B."/>
            <person name="Labbe J."/>
            <person name="Martin F."/>
        </authorList>
    </citation>
    <scope>NUCLEOTIDE SEQUENCE</scope>
    <source>
        <strain evidence="1">HHB10654</strain>
    </source>
</reference>
<proteinExistence type="predicted"/>
<evidence type="ECO:0000313" key="2">
    <source>
        <dbReference type="Proteomes" id="UP000814140"/>
    </source>
</evidence>
<gene>
    <name evidence="1" type="ORF">BV25DRAFT_1878461</name>
</gene>
<sequence length="313" mass="35632">MTTGQTDFCRCRLLLRTNCANISVKFIAVEHPLDRGFYSDRMALFQFLRGGSIGGRDKGRTTTAKNKLTATISPAVELLKYANVPKASEMRRKAFYDDPVDSYVWRTPDMKQSWRGAVLRSLRTISTNRMIARYVRKERALTILQGRALILFTPPASSLTLRVQPSPFPKDILNQILLFFMTPQQKRRVNEVDTKHQAAFESVIGDQADKLFYVDLLCTDPSYQGQGLASMLLNTVLQMVRAYTPADFPLRFRPISFPRQADEAGRPAWLGSSNIRNTPFYESFGFRKMAEIVIGDDDPDWEREPFIALVVSL</sequence>
<dbReference type="Proteomes" id="UP000814140">
    <property type="component" value="Unassembled WGS sequence"/>
</dbReference>